<feature type="compositionally biased region" description="Low complexity" evidence="1">
    <location>
        <begin position="1"/>
        <end position="12"/>
    </location>
</feature>
<evidence type="ECO:0000313" key="6">
    <source>
        <dbReference type="Proteomes" id="UP000516052"/>
    </source>
</evidence>
<keyword evidence="2" id="KW-1133">Transmembrane helix</keyword>
<keyword evidence="6" id="KW-1185">Reference proteome</keyword>
<dbReference type="InterPro" id="IPR025241">
    <property type="entry name" value="DUF4190"/>
</dbReference>
<protein>
    <submittedName>
        <fullName evidence="5">DUF4190 domain-containing protein</fullName>
    </submittedName>
</protein>
<proteinExistence type="predicted"/>
<keyword evidence="2" id="KW-0472">Membrane</keyword>
<feature type="transmembrane region" description="Helical" evidence="2">
    <location>
        <begin position="64"/>
        <end position="90"/>
    </location>
</feature>
<gene>
    <name evidence="5" type="ORF">IAG44_13910</name>
</gene>
<evidence type="ECO:0000259" key="3">
    <source>
        <dbReference type="Pfam" id="PF13828"/>
    </source>
</evidence>
<dbReference type="Pfam" id="PF13828">
    <property type="entry name" value="DUF4190"/>
    <property type="match status" value="1"/>
</dbReference>
<feature type="domain" description="DUF4190" evidence="3">
    <location>
        <begin position="65"/>
        <end position="120"/>
    </location>
</feature>
<evidence type="ECO:0000259" key="4">
    <source>
        <dbReference type="Pfam" id="PF13845"/>
    </source>
</evidence>
<dbReference type="Proteomes" id="UP000516052">
    <property type="component" value="Chromosome"/>
</dbReference>
<feature type="compositionally biased region" description="Acidic residues" evidence="1">
    <location>
        <begin position="387"/>
        <end position="403"/>
    </location>
</feature>
<dbReference type="Pfam" id="PF13845">
    <property type="entry name" value="Septum_form"/>
    <property type="match status" value="1"/>
</dbReference>
<evidence type="ECO:0000256" key="1">
    <source>
        <dbReference type="SAM" id="MobiDB-lite"/>
    </source>
</evidence>
<organism evidence="5 6">
    <name type="scientific">Streptomyces roseirectus</name>
    <dbReference type="NCBI Taxonomy" id="2768066"/>
    <lineage>
        <taxon>Bacteria</taxon>
        <taxon>Bacillati</taxon>
        <taxon>Actinomycetota</taxon>
        <taxon>Actinomycetes</taxon>
        <taxon>Kitasatosporales</taxon>
        <taxon>Streptomycetaceae</taxon>
        <taxon>Streptomyces</taxon>
    </lineage>
</organism>
<feature type="transmembrane region" description="Helical" evidence="2">
    <location>
        <begin position="102"/>
        <end position="122"/>
    </location>
</feature>
<dbReference type="EMBL" id="CP060828">
    <property type="protein sequence ID" value="QNP70432.1"/>
    <property type="molecule type" value="Genomic_DNA"/>
</dbReference>
<feature type="region of interest" description="Disordered" evidence="1">
    <location>
        <begin position="1"/>
        <end position="40"/>
    </location>
</feature>
<reference evidence="5 6" key="1">
    <citation type="submission" date="2020-08" db="EMBL/GenBank/DDBJ databases">
        <title>A novel species.</title>
        <authorList>
            <person name="Gao J."/>
        </authorList>
    </citation>
    <scope>NUCLEOTIDE SEQUENCE [LARGE SCALE GENOMIC DNA]</scope>
    <source>
        <strain evidence="5 6">CRXT-G-22</strain>
    </source>
</reference>
<name>A0A7H0ICB6_9ACTN</name>
<sequence>MKTDPIRSTVPVSTPPPAPQGPQDNPFRAPEPGQGPGVFPGQVPPVWGRGYAPPYRPVPQVNGVAIAALVLGLLCFLPAVGLVLGIIALVQIKRRGERGRAMAIGGTVLSSLGLALWVLAIGTNAGSETWQAIKDAADTTSVTALDKGDCFDLPHGDTIGSDVSRVDEADCLGTHDAEIFGVVPVSGEDFPGRAELRDIGNDKCYALKARYSMDPWALPADVDWYTLLPLRAAWENGDREITCVYAHTGFGTLTGSLRRDETVLDADQFAYLKAMNAVDDVLYAEPEEYPDENLDINKAWAGLVRDELARQTTALENHAWSAGARPSVDGLVKDLHDAREAWRKAAGADDVDSYYLDYNTGYEFVDGDATVDARRTLGLATTPPSYEEGEGSSEGDGQGELDV</sequence>
<evidence type="ECO:0000256" key="2">
    <source>
        <dbReference type="SAM" id="Phobius"/>
    </source>
</evidence>
<dbReference type="AlphaFoldDB" id="A0A7H0ICB6"/>
<keyword evidence="2" id="KW-0812">Transmembrane</keyword>
<feature type="domain" description="Septum formation-related" evidence="4">
    <location>
        <begin position="148"/>
        <end position="268"/>
    </location>
</feature>
<evidence type="ECO:0000313" key="5">
    <source>
        <dbReference type="EMBL" id="QNP70432.1"/>
    </source>
</evidence>
<accession>A0A7H0ICB6</accession>
<dbReference type="KEGG" id="sroi:IAG44_13910"/>
<dbReference type="InterPro" id="IPR026004">
    <property type="entry name" value="Septum_form"/>
</dbReference>
<feature type="region of interest" description="Disordered" evidence="1">
    <location>
        <begin position="379"/>
        <end position="403"/>
    </location>
</feature>